<gene>
    <name evidence="1" type="ORF">ACFOSU_14000</name>
</gene>
<dbReference type="RefSeq" id="WP_380690549.1">
    <property type="nucleotide sequence ID" value="NZ_JBHRSS010000006.1"/>
</dbReference>
<reference evidence="2" key="1">
    <citation type="journal article" date="2019" name="Int. J. Syst. Evol. Microbiol.">
        <title>The Global Catalogue of Microorganisms (GCM) 10K type strain sequencing project: providing services to taxonomists for standard genome sequencing and annotation.</title>
        <authorList>
            <consortium name="The Broad Institute Genomics Platform"/>
            <consortium name="The Broad Institute Genome Sequencing Center for Infectious Disease"/>
            <person name="Wu L."/>
            <person name="Ma J."/>
        </authorList>
    </citation>
    <scope>NUCLEOTIDE SEQUENCE [LARGE SCALE GENOMIC DNA]</scope>
    <source>
        <strain evidence="2">KCTC 52640</strain>
    </source>
</reference>
<accession>A0ABV7ER51</accession>
<comment type="caution">
    <text evidence="1">The sequence shown here is derived from an EMBL/GenBank/DDBJ whole genome shotgun (WGS) entry which is preliminary data.</text>
</comment>
<organism evidence="1 2">
    <name type="scientific">Salinisphaera aquimarina</name>
    <dbReference type="NCBI Taxonomy" id="2094031"/>
    <lineage>
        <taxon>Bacteria</taxon>
        <taxon>Pseudomonadati</taxon>
        <taxon>Pseudomonadota</taxon>
        <taxon>Gammaproteobacteria</taxon>
        <taxon>Salinisphaerales</taxon>
        <taxon>Salinisphaeraceae</taxon>
        <taxon>Salinisphaera</taxon>
    </lineage>
</organism>
<protein>
    <submittedName>
        <fullName evidence="1">Uncharacterized protein</fullName>
    </submittedName>
</protein>
<evidence type="ECO:0000313" key="1">
    <source>
        <dbReference type="EMBL" id="MFC3104990.1"/>
    </source>
</evidence>
<dbReference type="Gene3D" id="3.40.50.300">
    <property type="entry name" value="P-loop containing nucleotide triphosphate hydrolases"/>
    <property type="match status" value="1"/>
</dbReference>
<sequence length="203" mass="22789">MANDDSGPGVDFTERLLLMLDITPHTALASPHGAGKTTYALRQLLPRLQQRGFETLYVPVAADSDEVAESIASAFREHAVAHLPEETWLRLAWPNSAPEYPGDERTRVLFWLNAVSEMPRDQQLAVIFDDAEHIQKMGSTAVAALRSALQTAYHITTQIFLVSRGELCSRMFENCDEPFYCYCGIYELPMNSDGFLAFEKESR</sequence>
<name>A0ABV7ER51_9GAMM</name>
<proteinExistence type="predicted"/>
<keyword evidence="2" id="KW-1185">Reference proteome</keyword>
<dbReference type="Proteomes" id="UP001595462">
    <property type="component" value="Unassembled WGS sequence"/>
</dbReference>
<dbReference type="InterPro" id="IPR027417">
    <property type="entry name" value="P-loop_NTPase"/>
</dbReference>
<dbReference type="EMBL" id="JBHRSS010000006">
    <property type="protein sequence ID" value="MFC3104990.1"/>
    <property type="molecule type" value="Genomic_DNA"/>
</dbReference>
<evidence type="ECO:0000313" key="2">
    <source>
        <dbReference type="Proteomes" id="UP001595462"/>
    </source>
</evidence>
<dbReference type="SUPFAM" id="SSF52540">
    <property type="entry name" value="P-loop containing nucleoside triphosphate hydrolases"/>
    <property type="match status" value="1"/>
</dbReference>